<dbReference type="SUPFAM" id="SSF53474">
    <property type="entry name" value="alpha/beta-Hydrolases"/>
    <property type="match status" value="1"/>
</dbReference>
<evidence type="ECO:0000256" key="6">
    <source>
        <dbReference type="ARBA" id="ARBA00022825"/>
    </source>
</evidence>
<evidence type="ECO:0000259" key="9">
    <source>
        <dbReference type="Pfam" id="PF00326"/>
    </source>
</evidence>
<feature type="domain" description="Peptidase S9A N-terminal" evidence="10">
    <location>
        <begin position="14"/>
        <end position="418"/>
    </location>
</feature>
<dbReference type="InterPro" id="IPR023302">
    <property type="entry name" value="Pept_S9A_N"/>
</dbReference>
<evidence type="ECO:0000313" key="11">
    <source>
        <dbReference type="EMBL" id="PHK98664.1"/>
    </source>
</evidence>
<dbReference type="PROSITE" id="PS00708">
    <property type="entry name" value="PRO_ENDOPEP_SER"/>
    <property type="match status" value="1"/>
</dbReference>
<keyword evidence="12" id="KW-1185">Reference proteome</keyword>
<feature type="domain" description="Peptidase S9 prolyl oligopeptidase catalytic" evidence="9">
    <location>
        <begin position="478"/>
        <end position="688"/>
    </location>
</feature>
<keyword evidence="6" id="KW-0720">Serine protease</keyword>
<comment type="function">
    <text evidence="7">Cleaves peptide bonds on the C-terminal side of prolyl residues within peptides that are up to approximately 30 amino acids long. Has an absolute requirement for an X-Pro bond in the trans configuration immediately preceding the Pro-Y scissible bond.</text>
</comment>
<dbReference type="PRINTS" id="PR00862">
    <property type="entry name" value="PROLIGOPTASE"/>
</dbReference>
<evidence type="ECO:0000259" key="10">
    <source>
        <dbReference type="Pfam" id="PF02897"/>
    </source>
</evidence>
<name>A0A2G0CFA8_9BACT</name>
<evidence type="ECO:0000256" key="4">
    <source>
        <dbReference type="ARBA" id="ARBA00022670"/>
    </source>
</evidence>
<gene>
    <name evidence="11" type="ORF">CGL56_09355</name>
</gene>
<dbReference type="PANTHER" id="PTHR42881:SF2">
    <property type="entry name" value="PROLYL ENDOPEPTIDASE"/>
    <property type="match status" value="1"/>
</dbReference>
<comment type="caution">
    <text evidence="11">The sequence shown here is derived from an EMBL/GenBank/DDBJ whole genome shotgun (WGS) entry which is preliminary data.</text>
</comment>
<dbReference type="Pfam" id="PF02897">
    <property type="entry name" value="Peptidase_S9_N"/>
    <property type="match status" value="1"/>
</dbReference>
<dbReference type="RefSeq" id="WP_099106274.1">
    <property type="nucleotide sequence ID" value="NZ_JAATJF010000001.1"/>
</dbReference>
<organism evidence="11 12">
    <name type="scientific">Neolewinella marina</name>
    <dbReference type="NCBI Taxonomy" id="438751"/>
    <lineage>
        <taxon>Bacteria</taxon>
        <taxon>Pseudomonadati</taxon>
        <taxon>Bacteroidota</taxon>
        <taxon>Saprospiria</taxon>
        <taxon>Saprospirales</taxon>
        <taxon>Lewinellaceae</taxon>
        <taxon>Neolewinella</taxon>
    </lineage>
</organism>
<sequence>MSDANYPAIPVAYPETRTDSTEDEYFGTTVADEYRWLEDDNSEETKAWVQRENEATFGYLEQIPFRKDIEERLTELVNYPRLSSPFKVGDYYFYSRNNGLQNQAVIYYKKGMDGEEMVFIDPNALNADGTTSINLLGADKDNRYMAYSRSEAGSDWSRIYVRDIATNRELEDELDWIKFSGAGWYGDGFFYSRYPAPAEGDRLKGNNLNHSVYYHKLGEPQSADRLVYADAEHPTYYHYGGTTEDEDYFIMYAAPGTDGYATYYLPLPGNGELPATIDPIALFPDTDHKSAVVHVEGRDFWVHTDIGAPNYRLVKINLDAPQKSSWTEIIPEAESLLQGVNTGGGYLFANYLEKATDRYYRLTYEGEHKTAIELPGVGSAGGFSGKEEDDKLFYVYTSFTYPPTIFEYDIEANESKPFFQPELKFNPEDYEEKQVTYTSKDGTEVTMFLVHKKGLVLDGNNPAYLYGYGGFNISLSPSFSVMRLPLLENGGVFAMANLRGGGEYGEAWHKAGMLKNKQNVFDDFIAAGEYLIEQGYTSREKLAIAGGSNGGLLVGAAMTQRPDLFAVAFPAVGVMDMLRYHKFTVGKGWIPEYGSSEDAEMFPILKAYSPLHNLKQGTAYPATMITTADHDDRVVPAHSFKYAAKLQATHGGDKPVLIRIETNAGHGAGKPISKIIEEQADMWSFFFYNTDTPVEYGVKG</sequence>
<dbReference type="SUPFAM" id="SSF50993">
    <property type="entry name" value="Peptidase/esterase 'gauge' domain"/>
    <property type="match status" value="1"/>
</dbReference>
<dbReference type="GO" id="GO:0070012">
    <property type="term" value="F:oligopeptidase activity"/>
    <property type="evidence" value="ECO:0007669"/>
    <property type="project" value="TreeGrafter"/>
</dbReference>
<dbReference type="PANTHER" id="PTHR42881">
    <property type="entry name" value="PROLYL ENDOPEPTIDASE"/>
    <property type="match status" value="1"/>
</dbReference>
<dbReference type="EC" id="3.4.21.26" evidence="3"/>
<dbReference type="AlphaFoldDB" id="A0A2G0CFA8"/>
<dbReference type="InterPro" id="IPR002471">
    <property type="entry name" value="Pept_S9_AS"/>
</dbReference>
<dbReference type="GO" id="GO:0005829">
    <property type="term" value="C:cytosol"/>
    <property type="evidence" value="ECO:0007669"/>
    <property type="project" value="TreeGrafter"/>
</dbReference>
<comment type="catalytic activity">
    <reaction evidence="1">
        <text>Hydrolysis of Pro-|-Xaa &gt;&gt; Ala-|-Xaa in oligopeptides.</text>
        <dbReference type="EC" id="3.4.21.26"/>
    </reaction>
</comment>
<evidence type="ECO:0000256" key="2">
    <source>
        <dbReference type="ARBA" id="ARBA00005228"/>
    </source>
</evidence>
<dbReference type="Gene3D" id="2.130.10.120">
    <property type="entry name" value="Prolyl oligopeptidase, N-terminal domain"/>
    <property type="match status" value="1"/>
</dbReference>
<accession>A0A2G0CFA8</accession>
<protein>
    <recommendedName>
        <fullName evidence="3">prolyl oligopeptidase</fullName>
        <ecNumber evidence="3">3.4.21.26</ecNumber>
    </recommendedName>
    <alternativeName>
        <fullName evidence="8">Proline-specific endopeptidase</fullName>
    </alternativeName>
</protein>
<dbReference type="OrthoDB" id="9801421at2"/>
<dbReference type="InterPro" id="IPR051167">
    <property type="entry name" value="Prolyl_oligopep/macrocyclase"/>
</dbReference>
<dbReference type="InterPro" id="IPR001375">
    <property type="entry name" value="Peptidase_S9_cat"/>
</dbReference>
<keyword evidence="5" id="KW-0378">Hydrolase</keyword>
<dbReference type="Pfam" id="PF00326">
    <property type="entry name" value="Peptidase_S9"/>
    <property type="match status" value="1"/>
</dbReference>
<proteinExistence type="inferred from homology"/>
<evidence type="ECO:0000256" key="7">
    <source>
        <dbReference type="ARBA" id="ARBA00060121"/>
    </source>
</evidence>
<evidence type="ECO:0000256" key="3">
    <source>
        <dbReference type="ARBA" id="ARBA00011897"/>
    </source>
</evidence>
<evidence type="ECO:0000313" key="12">
    <source>
        <dbReference type="Proteomes" id="UP000226437"/>
    </source>
</evidence>
<evidence type="ECO:0000256" key="1">
    <source>
        <dbReference type="ARBA" id="ARBA00001070"/>
    </source>
</evidence>
<dbReference type="InterPro" id="IPR029058">
    <property type="entry name" value="AB_hydrolase_fold"/>
</dbReference>
<dbReference type="GO" id="GO:0004252">
    <property type="term" value="F:serine-type endopeptidase activity"/>
    <property type="evidence" value="ECO:0007669"/>
    <property type="project" value="UniProtKB-EC"/>
</dbReference>
<dbReference type="FunFam" id="3.40.50.1820:FF:000005">
    <property type="entry name" value="Prolyl endopeptidase"/>
    <property type="match status" value="1"/>
</dbReference>
<comment type="similarity">
    <text evidence="2">Belongs to the peptidase S9A family.</text>
</comment>
<dbReference type="GO" id="GO:0006508">
    <property type="term" value="P:proteolysis"/>
    <property type="evidence" value="ECO:0007669"/>
    <property type="project" value="UniProtKB-KW"/>
</dbReference>
<dbReference type="EMBL" id="PDLO01000003">
    <property type="protein sequence ID" value="PHK98664.1"/>
    <property type="molecule type" value="Genomic_DNA"/>
</dbReference>
<dbReference type="InterPro" id="IPR002470">
    <property type="entry name" value="Peptidase_S9A"/>
</dbReference>
<evidence type="ECO:0000256" key="5">
    <source>
        <dbReference type="ARBA" id="ARBA00022801"/>
    </source>
</evidence>
<dbReference type="Gene3D" id="3.40.50.1820">
    <property type="entry name" value="alpha/beta hydrolase"/>
    <property type="match status" value="1"/>
</dbReference>
<dbReference type="Proteomes" id="UP000226437">
    <property type="component" value="Unassembled WGS sequence"/>
</dbReference>
<reference evidence="11 12" key="1">
    <citation type="submission" date="2017-10" db="EMBL/GenBank/DDBJ databases">
        <title>The draft genome sequence of Lewinella marina KCTC 32374.</title>
        <authorList>
            <person name="Wang K."/>
        </authorList>
    </citation>
    <scope>NUCLEOTIDE SEQUENCE [LARGE SCALE GENOMIC DNA]</scope>
    <source>
        <strain evidence="11 12">MKG-38</strain>
    </source>
</reference>
<keyword evidence="4" id="KW-0645">Protease</keyword>
<evidence type="ECO:0000256" key="8">
    <source>
        <dbReference type="ARBA" id="ARBA00081187"/>
    </source>
</evidence>